<name>A0A839NER9_9MICO</name>
<proteinExistence type="predicted"/>
<evidence type="ECO:0008006" key="3">
    <source>
        <dbReference type="Google" id="ProtNLM"/>
    </source>
</evidence>
<comment type="caution">
    <text evidence="1">The sequence shown here is derived from an EMBL/GenBank/DDBJ whole genome shotgun (WGS) entry which is preliminary data.</text>
</comment>
<protein>
    <recommendedName>
        <fullName evidence="3">Antitoxin</fullName>
    </recommendedName>
</protein>
<dbReference type="Proteomes" id="UP000559182">
    <property type="component" value="Unassembled WGS sequence"/>
</dbReference>
<accession>A0A839NER9</accession>
<evidence type="ECO:0000313" key="1">
    <source>
        <dbReference type="EMBL" id="MBB2893002.1"/>
    </source>
</evidence>
<dbReference type="AlphaFoldDB" id="A0A839NER9"/>
<keyword evidence="2" id="KW-1185">Reference proteome</keyword>
<dbReference type="RefSeq" id="WP_183321376.1">
    <property type="nucleotide sequence ID" value="NZ_JACHVQ010000002.1"/>
</dbReference>
<evidence type="ECO:0000313" key="2">
    <source>
        <dbReference type="Proteomes" id="UP000559182"/>
    </source>
</evidence>
<gene>
    <name evidence="1" type="ORF">FHU39_003020</name>
</gene>
<sequence length="80" mass="8971">MRTTVDLPDSLVRAARVRAAEGDETLKELFTRALTRELQGSKAKQRGELPLIRSTRRSSVQISPAELEQVLIDDDINQLP</sequence>
<reference evidence="1 2" key="1">
    <citation type="submission" date="2020-08" db="EMBL/GenBank/DDBJ databases">
        <title>Sequencing the genomes of 1000 actinobacteria strains.</title>
        <authorList>
            <person name="Klenk H.-P."/>
        </authorList>
    </citation>
    <scope>NUCLEOTIDE SEQUENCE [LARGE SCALE GENOMIC DNA]</scope>
    <source>
        <strain evidence="1 2">DSM 105369</strain>
    </source>
</reference>
<organism evidence="1 2">
    <name type="scientific">Flexivirga oryzae</name>
    <dbReference type="NCBI Taxonomy" id="1794944"/>
    <lineage>
        <taxon>Bacteria</taxon>
        <taxon>Bacillati</taxon>
        <taxon>Actinomycetota</taxon>
        <taxon>Actinomycetes</taxon>
        <taxon>Micrococcales</taxon>
        <taxon>Dermacoccaceae</taxon>
        <taxon>Flexivirga</taxon>
    </lineage>
</organism>
<dbReference type="EMBL" id="JACHVQ010000002">
    <property type="protein sequence ID" value="MBB2893002.1"/>
    <property type="molecule type" value="Genomic_DNA"/>
</dbReference>